<dbReference type="GO" id="GO:0046872">
    <property type="term" value="F:metal ion binding"/>
    <property type="evidence" value="ECO:0007669"/>
    <property type="project" value="UniProtKB-KW"/>
</dbReference>
<protein>
    <recommendedName>
        <fullName evidence="8">DDE Tnp4 domain-containing protein</fullName>
    </recommendedName>
</protein>
<dbReference type="InterPro" id="IPR027806">
    <property type="entry name" value="HARBI1_dom"/>
</dbReference>
<dbReference type="EMBL" id="JANEYG010000081">
    <property type="protein sequence ID" value="KAJ8914051.1"/>
    <property type="molecule type" value="Genomic_DNA"/>
</dbReference>
<evidence type="ECO:0000259" key="8">
    <source>
        <dbReference type="Pfam" id="PF13359"/>
    </source>
</evidence>
<comment type="subcellular location">
    <subcellularLocation>
        <location evidence="2">Nucleus</location>
    </subcellularLocation>
</comment>
<dbReference type="InterPro" id="IPR045249">
    <property type="entry name" value="HARBI1-like"/>
</dbReference>
<keyword evidence="10" id="KW-1185">Reference proteome</keyword>
<evidence type="ECO:0000256" key="7">
    <source>
        <dbReference type="ARBA" id="ARBA00023242"/>
    </source>
</evidence>
<feature type="domain" description="DDE Tnp4" evidence="8">
    <location>
        <begin position="126"/>
        <end position="267"/>
    </location>
</feature>
<comment type="cofactor">
    <cofactor evidence="1">
        <name>a divalent metal cation</name>
        <dbReference type="ChEBI" id="CHEBI:60240"/>
    </cofactor>
</comment>
<keyword evidence="7" id="KW-0539">Nucleus</keyword>
<evidence type="ECO:0000256" key="2">
    <source>
        <dbReference type="ARBA" id="ARBA00004123"/>
    </source>
</evidence>
<keyword evidence="6" id="KW-0378">Hydrolase</keyword>
<evidence type="ECO:0000256" key="1">
    <source>
        <dbReference type="ARBA" id="ARBA00001968"/>
    </source>
</evidence>
<dbReference type="Pfam" id="PF13359">
    <property type="entry name" value="DDE_Tnp_4"/>
    <property type="match status" value="1"/>
</dbReference>
<keyword evidence="4" id="KW-0540">Nuclease</keyword>
<name>A0AAV8VJS0_9CUCU</name>
<keyword evidence="5" id="KW-0479">Metal-binding</keyword>
<sequence length="345" mass="39433">MAFEAVEDTVKNFTRMTLADFEYLVALISPKVEKTDTHLRQAITVKERLALTLRFLATGDSFTSLQYLFPVYIDNCARCLQYVKMPSTEEEWLTVANEFEKSWNFPHAIGVMDGKHVMLQAPLNRSSIVLFTLVDSDYNFMYVDVGCQGRISDGGVFKNTTLYRKLETNSLNIPPPCALQPPYLINVPYVILADKAFAMNHYTIKPFEGNPDKGSIERIFNYRLSRARRVVENAFGILSSVFRVLSKPLLLEPAKASKVVITTIYLHKFLRKRSTSRQIYTPPGTFDTEKDGQFVPGRWRNAEEQTALLPIRAIPRRTADHVKNIRLHLATHFSTNGAIPWQNNY</sequence>
<evidence type="ECO:0000313" key="9">
    <source>
        <dbReference type="EMBL" id="KAJ8914051.1"/>
    </source>
</evidence>
<evidence type="ECO:0000256" key="5">
    <source>
        <dbReference type="ARBA" id="ARBA00022723"/>
    </source>
</evidence>
<evidence type="ECO:0000313" key="10">
    <source>
        <dbReference type="Proteomes" id="UP001159042"/>
    </source>
</evidence>
<dbReference type="GO" id="GO:0004518">
    <property type="term" value="F:nuclease activity"/>
    <property type="evidence" value="ECO:0007669"/>
    <property type="project" value="UniProtKB-KW"/>
</dbReference>
<accession>A0AAV8VJS0</accession>
<evidence type="ECO:0000256" key="3">
    <source>
        <dbReference type="ARBA" id="ARBA00006958"/>
    </source>
</evidence>
<dbReference type="PANTHER" id="PTHR22930:SF284">
    <property type="entry name" value="DDE TNP4 DOMAIN-CONTAINING PROTEIN"/>
    <property type="match status" value="1"/>
</dbReference>
<reference evidence="9 10" key="1">
    <citation type="journal article" date="2023" name="Insect Mol. Biol.">
        <title>Genome sequencing provides insights into the evolution of gene families encoding plant cell wall-degrading enzymes in longhorned beetles.</title>
        <authorList>
            <person name="Shin N.R."/>
            <person name="Okamura Y."/>
            <person name="Kirsch R."/>
            <person name="Pauchet Y."/>
        </authorList>
    </citation>
    <scope>NUCLEOTIDE SEQUENCE [LARGE SCALE GENOMIC DNA]</scope>
    <source>
        <strain evidence="9">EAD_L_NR</strain>
    </source>
</reference>
<comment type="similarity">
    <text evidence="3">Belongs to the HARBI1 family.</text>
</comment>
<evidence type="ECO:0000256" key="6">
    <source>
        <dbReference type="ARBA" id="ARBA00022801"/>
    </source>
</evidence>
<dbReference type="AlphaFoldDB" id="A0AAV8VJS0"/>
<gene>
    <name evidence="9" type="ORF">NQ315_017570</name>
</gene>
<dbReference type="PANTHER" id="PTHR22930">
    <property type="match status" value="1"/>
</dbReference>
<comment type="caution">
    <text evidence="9">The sequence shown here is derived from an EMBL/GenBank/DDBJ whole genome shotgun (WGS) entry which is preliminary data.</text>
</comment>
<dbReference type="GO" id="GO:0005634">
    <property type="term" value="C:nucleus"/>
    <property type="evidence" value="ECO:0007669"/>
    <property type="project" value="UniProtKB-SubCell"/>
</dbReference>
<dbReference type="Proteomes" id="UP001159042">
    <property type="component" value="Unassembled WGS sequence"/>
</dbReference>
<evidence type="ECO:0000256" key="4">
    <source>
        <dbReference type="ARBA" id="ARBA00022722"/>
    </source>
</evidence>
<organism evidence="9 10">
    <name type="scientific">Exocentrus adspersus</name>
    <dbReference type="NCBI Taxonomy" id="1586481"/>
    <lineage>
        <taxon>Eukaryota</taxon>
        <taxon>Metazoa</taxon>
        <taxon>Ecdysozoa</taxon>
        <taxon>Arthropoda</taxon>
        <taxon>Hexapoda</taxon>
        <taxon>Insecta</taxon>
        <taxon>Pterygota</taxon>
        <taxon>Neoptera</taxon>
        <taxon>Endopterygota</taxon>
        <taxon>Coleoptera</taxon>
        <taxon>Polyphaga</taxon>
        <taxon>Cucujiformia</taxon>
        <taxon>Chrysomeloidea</taxon>
        <taxon>Cerambycidae</taxon>
        <taxon>Lamiinae</taxon>
        <taxon>Acanthocinini</taxon>
        <taxon>Exocentrus</taxon>
    </lineage>
</organism>
<proteinExistence type="inferred from homology"/>
<dbReference type="GO" id="GO:0016787">
    <property type="term" value="F:hydrolase activity"/>
    <property type="evidence" value="ECO:0007669"/>
    <property type="project" value="UniProtKB-KW"/>
</dbReference>